<reference evidence="7 8" key="3">
    <citation type="submission" date="2020-08" db="EMBL/GenBank/DDBJ databases">
        <title>Genomic Encyclopedia of Type Strains, Phase IV (KMG-IV): sequencing the most valuable type-strain genomes for metagenomic binning, comparative biology and taxonomic classification.</title>
        <authorList>
            <person name="Goeker M."/>
        </authorList>
    </citation>
    <scope>NUCLEOTIDE SEQUENCE [LARGE SCALE GENOMIC DNA]</scope>
    <source>
        <strain evidence="7 8">DSM 24105</strain>
    </source>
</reference>
<organism evidence="7 8">
    <name type="scientific">Methylobacterium brachythecii</name>
    <dbReference type="NCBI Taxonomy" id="1176177"/>
    <lineage>
        <taxon>Bacteria</taxon>
        <taxon>Pseudomonadati</taxon>
        <taxon>Pseudomonadota</taxon>
        <taxon>Alphaproteobacteria</taxon>
        <taxon>Hyphomicrobiales</taxon>
        <taxon>Methylobacteriaceae</taxon>
        <taxon>Methylobacterium</taxon>
    </lineage>
</organism>
<evidence type="ECO:0000256" key="3">
    <source>
        <dbReference type="ARBA" id="ARBA00023125"/>
    </source>
</evidence>
<dbReference type="GO" id="GO:0043565">
    <property type="term" value="F:sequence-specific DNA binding"/>
    <property type="evidence" value="ECO:0007669"/>
    <property type="project" value="TreeGrafter"/>
</dbReference>
<dbReference type="Gene3D" id="3.40.190.10">
    <property type="entry name" value="Periplasmic binding protein-like II"/>
    <property type="match status" value="2"/>
</dbReference>
<keyword evidence="2" id="KW-0805">Transcription regulation</keyword>
<dbReference type="SUPFAM" id="SSF46785">
    <property type="entry name" value="Winged helix' DNA-binding domain"/>
    <property type="match status" value="1"/>
</dbReference>
<dbReference type="GO" id="GO:0006351">
    <property type="term" value="P:DNA-templated transcription"/>
    <property type="evidence" value="ECO:0007669"/>
    <property type="project" value="TreeGrafter"/>
</dbReference>
<dbReference type="Gene3D" id="1.10.10.10">
    <property type="entry name" value="Winged helix-like DNA-binding domain superfamily/Winged helix DNA-binding domain"/>
    <property type="match status" value="1"/>
</dbReference>
<dbReference type="EMBL" id="BSPG01000029">
    <property type="protein sequence ID" value="GLS45906.1"/>
    <property type="molecule type" value="Genomic_DNA"/>
</dbReference>
<comment type="caution">
    <text evidence="7">The sequence shown here is derived from an EMBL/GenBank/DDBJ whole genome shotgun (WGS) entry which is preliminary data.</text>
</comment>
<name>A0A7W6AQ49_9HYPH</name>
<dbReference type="SUPFAM" id="SSF53850">
    <property type="entry name" value="Periplasmic binding protein-like II"/>
    <property type="match status" value="1"/>
</dbReference>
<gene>
    <name evidence="6" type="ORF">GCM10007884_38970</name>
    <name evidence="7" type="ORF">GGR33_004902</name>
</gene>
<sequence length="310" mass="35124">MRKLPPLNAVRAFEAAARHVSFTKAAEELCVTHGAVSRQVARLEEYFGTKLFRRTPSQLTLTDAGQLYLTEVTALLDRLALVSMHMIETATPTALRISAPPTFTMRWLIGRLSTFQKKRPEVELRVTTSVAPISSTEFGFDVGIRGVTSPPSGWQRTPFMTEFIAPVCHVDLLERSALTTPDDLRSHTLITYLTEPYDWGSWFEHAGTPGLSPTQSILRFEQMYFALHAVQERMGIALLPLFLVIDDLIERRLCVPFGPLGLRRREYGAFYRTDSEALHLIGSFCEWLREGGRDTEKSTDEWARAQGWQF</sequence>
<dbReference type="Proteomes" id="UP000517759">
    <property type="component" value="Unassembled WGS sequence"/>
</dbReference>
<dbReference type="PRINTS" id="PR00039">
    <property type="entry name" value="HTHLYSR"/>
</dbReference>
<evidence type="ECO:0000313" key="8">
    <source>
        <dbReference type="Proteomes" id="UP000517759"/>
    </source>
</evidence>
<dbReference type="Pfam" id="PF03466">
    <property type="entry name" value="LysR_substrate"/>
    <property type="match status" value="1"/>
</dbReference>
<dbReference type="InterPro" id="IPR058163">
    <property type="entry name" value="LysR-type_TF_proteobact-type"/>
</dbReference>
<dbReference type="EMBL" id="JACIDN010000011">
    <property type="protein sequence ID" value="MBB3905369.1"/>
    <property type="molecule type" value="Genomic_DNA"/>
</dbReference>
<evidence type="ECO:0000259" key="5">
    <source>
        <dbReference type="PROSITE" id="PS50931"/>
    </source>
</evidence>
<evidence type="ECO:0000313" key="6">
    <source>
        <dbReference type="EMBL" id="GLS45906.1"/>
    </source>
</evidence>
<dbReference type="PANTHER" id="PTHR30537:SF74">
    <property type="entry name" value="HTH-TYPE TRANSCRIPTIONAL REGULATOR TRPI"/>
    <property type="match status" value="1"/>
</dbReference>
<dbReference type="Pfam" id="PF00126">
    <property type="entry name" value="HTH_1"/>
    <property type="match status" value="1"/>
</dbReference>
<reference evidence="6" key="4">
    <citation type="submission" date="2023-01" db="EMBL/GenBank/DDBJ databases">
        <title>Draft genome sequence of Methylobacterium brachythecii strain NBRC 107710.</title>
        <authorList>
            <person name="Sun Q."/>
            <person name="Mori K."/>
        </authorList>
    </citation>
    <scope>NUCLEOTIDE SEQUENCE</scope>
    <source>
        <strain evidence="6">NBRC 107710</strain>
    </source>
</reference>
<dbReference type="PANTHER" id="PTHR30537">
    <property type="entry name" value="HTH-TYPE TRANSCRIPTIONAL REGULATOR"/>
    <property type="match status" value="1"/>
</dbReference>
<keyword evidence="4" id="KW-0804">Transcription</keyword>
<reference evidence="9" key="2">
    <citation type="journal article" date="2019" name="Int. J. Syst. Evol. Microbiol.">
        <title>The Global Catalogue of Microorganisms (GCM) 10K type strain sequencing project: providing services to taxonomists for standard genome sequencing and annotation.</title>
        <authorList>
            <consortium name="The Broad Institute Genomics Platform"/>
            <consortium name="The Broad Institute Genome Sequencing Center for Infectious Disease"/>
            <person name="Wu L."/>
            <person name="Ma J."/>
        </authorList>
    </citation>
    <scope>NUCLEOTIDE SEQUENCE [LARGE SCALE GENOMIC DNA]</scope>
    <source>
        <strain evidence="9">NBRC 107710</strain>
    </source>
</reference>
<feature type="domain" description="HTH lysR-type" evidence="5">
    <location>
        <begin position="5"/>
        <end position="62"/>
    </location>
</feature>
<evidence type="ECO:0000313" key="9">
    <source>
        <dbReference type="Proteomes" id="UP001156881"/>
    </source>
</evidence>
<keyword evidence="3 6" id="KW-0238">DNA-binding</keyword>
<evidence type="ECO:0000313" key="7">
    <source>
        <dbReference type="EMBL" id="MBB3905369.1"/>
    </source>
</evidence>
<dbReference type="CDD" id="cd08432">
    <property type="entry name" value="PBP2_GcdR_TrpI_HvrB_AmpR_like"/>
    <property type="match status" value="1"/>
</dbReference>
<reference evidence="6" key="1">
    <citation type="journal article" date="2014" name="Int. J. Syst. Evol. Microbiol.">
        <title>Complete genome of a new Firmicutes species belonging to the dominant human colonic microbiota ('Ruminococcus bicirculans') reveals two chromosomes and a selective capacity to utilize plant glucans.</title>
        <authorList>
            <consortium name="NISC Comparative Sequencing Program"/>
            <person name="Wegmann U."/>
            <person name="Louis P."/>
            <person name="Goesmann A."/>
            <person name="Henrissat B."/>
            <person name="Duncan S.H."/>
            <person name="Flint H.J."/>
        </authorList>
    </citation>
    <scope>NUCLEOTIDE SEQUENCE</scope>
    <source>
        <strain evidence="6">NBRC 107710</strain>
    </source>
</reference>
<evidence type="ECO:0000256" key="4">
    <source>
        <dbReference type="ARBA" id="ARBA00023163"/>
    </source>
</evidence>
<dbReference type="InterPro" id="IPR036390">
    <property type="entry name" value="WH_DNA-bd_sf"/>
</dbReference>
<accession>A0A7W6AQ49</accession>
<proteinExistence type="inferred from homology"/>
<dbReference type="PROSITE" id="PS50931">
    <property type="entry name" value="HTH_LYSR"/>
    <property type="match status" value="1"/>
</dbReference>
<evidence type="ECO:0000256" key="1">
    <source>
        <dbReference type="ARBA" id="ARBA00009437"/>
    </source>
</evidence>
<dbReference type="InterPro" id="IPR000847">
    <property type="entry name" value="LysR_HTH_N"/>
</dbReference>
<dbReference type="RefSeq" id="WP_183512662.1">
    <property type="nucleotide sequence ID" value="NZ_BSPG01000029.1"/>
</dbReference>
<dbReference type="GO" id="GO:0003700">
    <property type="term" value="F:DNA-binding transcription factor activity"/>
    <property type="evidence" value="ECO:0007669"/>
    <property type="project" value="InterPro"/>
</dbReference>
<comment type="similarity">
    <text evidence="1">Belongs to the LysR transcriptional regulatory family.</text>
</comment>
<dbReference type="InterPro" id="IPR005119">
    <property type="entry name" value="LysR_subst-bd"/>
</dbReference>
<dbReference type="FunFam" id="1.10.10.10:FF:000038">
    <property type="entry name" value="Glycine cleavage system transcriptional activator"/>
    <property type="match status" value="1"/>
</dbReference>
<dbReference type="AlphaFoldDB" id="A0A7W6AQ49"/>
<dbReference type="InterPro" id="IPR036388">
    <property type="entry name" value="WH-like_DNA-bd_sf"/>
</dbReference>
<evidence type="ECO:0000256" key="2">
    <source>
        <dbReference type="ARBA" id="ARBA00023015"/>
    </source>
</evidence>
<protein>
    <submittedName>
        <fullName evidence="6">DNA-binding transcriptional activator GcvA</fullName>
    </submittedName>
    <submittedName>
        <fullName evidence="7">LysR family glycine cleavage system transcriptional activator</fullName>
    </submittedName>
</protein>
<keyword evidence="9" id="KW-1185">Reference proteome</keyword>
<dbReference type="Proteomes" id="UP001156881">
    <property type="component" value="Unassembled WGS sequence"/>
</dbReference>